<feature type="compositionally biased region" description="Low complexity" evidence="7">
    <location>
        <begin position="426"/>
        <end position="448"/>
    </location>
</feature>
<evidence type="ECO:0000259" key="9">
    <source>
        <dbReference type="SMART" id="SM01268"/>
    </source>
</evidence>
<dbReference type="PANTHER" id="PTHR10665">
    <property type="entry name" value="RECOMBINING BINDING PROTEIN SUPPRESSOR OF HAIRLESS"/>
    <property type="match status" value="1"/>
</dbReference>
<dbReference type="Pfam" id="PF09271">
    <property type="entry name" value="LAG1-DNAbind"/>
    <property type="match status" value="1"/>
</dbReference>
<sequence>MDVSGQPFNISEATDTSTKAQQAQQDQHLVEKPLDYVSEFSGYSSSQTNWISDPFPYTLLGSHPISIADGENRPISSSILVEPATVELFQPYNTQGVLQWRNTFTGLDNAQQNPHIIREAVSNTNLANIIYDDDLFLTKPDASIPKFPGVQTLPPSVHLPIFGNDQSVMHPSLGGIQDIHPMRHTMSGNMSVALNSFLGEGGLSTPSTAGLMPRDLLELMQQHLHYDTLNVTAGSEIAPSDMMSAVRYQTAQGVAGFVGSNQSPTIDTLLPSFVGDYTIPSIHESSAIPSLRHGVNCHCAACLAIRAHHSIPMLSNRDPVTFHTPSLPIGDPHLRLNPAFIMSGLTGRHMFTQYQDHGTIPHGAGMGDLLPMGMPSADPHIPIPITSTHKNATLLLASPMGVDGPSTLSPAIPWLPAPTSEQQYLAGPSPSFRAASSSNSGSDPSTPGYRILSAVEKASQNFWGAIRTPSDINIRSLRSVVEAFLDPASQEFTIVLVHPRVVQKSYGKEKRFFCPQPILHLIGSSWTDLIGPIPTKPSNTTEQPYVQTEFVDNDHLWWPEGSHRHPYKRTQQGVRSSISENTKHQHSQSDSQPSLSSSSYRTLSAESLGADFALNPMVEDSDPLADDEGGEVVSSCHGVKCNLELERRRVSLLSKTSSFGRYALPSMQSMTRCASAISKGLYISDSDTRKSFHLNFKIYGTVPGKEVCRVRSKEIKVISKPSRNKSTAKSTEYTICSGHYIALFNRVRSQTVSTRYMTVSQDGSKLSSRHTPWDTFIIWLESDPAFISRSANKGNNQRGPIESDVPLIVRRVDGKSTAVVQELESPKNRLNKSNPSSLFHHADYRHGPPDIKTKDAVSQLHKIALQVKSQPSHYISLRDENIVTYEAKPNLASGMDEASVDPDSAAIYSELDTVTSSTGASDPHELPRGTPIHQGRKRSASIVRKKTLPTLLKTRAKDRKSTLLPGRIEGDRNIEPSIVDQSSPPRDTLRSFKSYEGSDIGSNAETITEEVTELSVWSIVSTEIVEHTFSLPPLNDTPECDIEDTAPFAMDETMTQPILAESGLNDFGTHFYSPNSLSPTNNPRHRDMWLGTHPMPIVDSIKKEDTNVLVCTGLQLGPHIWIFAGLFPAKRVTIRSTTVFMVEFECPIEIASQRSIAHLSQRKRGSVGGRTRPLSTPSQQDSAHTGNRVDHNTWQNEGLISETVPLLVVRDQTVFRTQFCLTLRFSAPNQSI</sequence>
<keyword evidence="5" id="KW-0804">Transcription</keyword>
<feature type="domain" description="Beta-trefoil DNA-binding" evidence="9">
    <location>
        <begin position="733"/>
        <end position="1017"/>
    </location>
</feature>
<evidence type="ECO:0000256" key="5">
    <source>
        <dbReference type="ARBA" id="ARBA00023163"/>
    </source>
</evidence>
<keyword evidence="11" id="KW-1185">Reference proteome</keyword>
<evidence type="ECO:0000259" key="8">
    <source>
        <dbReference type="SMART" id="SM01267"/>
    </source>
</evidence>
<feature type="region of interest" description="Disordered" evidence="7">
    <location>
        <begin position="914"/>
        <end position="940"/>
    </location>
</feature>
<evidence type="ECO:0000313" key="11">
    <source>
        <dbReference type="Proteomes" id="UP001648503"/>
    </source>
</evidence>
<dbReference type="InterPro" id="IPR015351">
    <property type="entry name" value="RBP-J/Cbf11/Cbf12_DNA-bd"/>
</dbReference>
<dbReference type="InterPro" id="IPR037095">
    <property type="entry name" value="RBP-J/Cbf11_DNA-bd_sf"/>
</dbReference>
<evidence type="ECO:0000256" key="6">
    <source>
        <dbReference type="ARBA" id="ARBA00023242"/>
    </source>
</evidence>
<dbReference type="SUPFAM" id="SSF49417">
    <property type="entry name" value="p53-like transcription factors"/>
    <property type="match status" value="2"/>
</dbReference>
<evidence type="ECO:0000256" key="1">
    <source>
        <dbReference type="ARBA" id="ARBA00004123"/>
    </source>
</evidence>
<proteinExistence type="inferred from homology"/>
<evidence type="ECO:0000256" key="7">
    <source>
        <dbReference type="SAM" id="MobiDB-lite"/>
    </source>
</evidence>
<dbReference type="SMART" id="SM01268">
    <property type="entry name" value="BTD"/>
    <property type="match status" value="1"/>
</dbReference>
<dbReference type="InterPro" id="IPR040159">
    <property type="entry name" value="CLS_fam"/>
</dbReference>
<evidence type="ECO:0000256" key="4">
    <source>
        <dbReference type="ARBA" id="ARBA00023125"/>
    </source>
</evidence>
<reference evidence="10 11" key="1">
    <citation type="submission" date="2021-02" db="EMBL/GenBank/DDBJ databases">
        <title>Variation within the Batrachochytrium salamandrivorans European outbreak.</title>
        <authorList>
            <person name="Kelly M."/>
            <person name="Pasmans F."/>
            <person name="Shea T.P."/>
            <person name="Munoz J.F."/>
            <person name="Carranza S."/>
            <person name="Cuomo C.A."/>
            <person name="Martel A."/>
        </authorList>
    </citation>
    <scope>NUCLEOTIDE SEQUENCE [LARGE SCALE GENOMIC DNA]</scope>
    <source>
        <strain evidence="10 11">AMFP18/2</strain>
    </source>
</reference>
<keyword evidence="4" id="KW-0238">DNA-binding</keyword>
<feature type="region of interest" description="Disordered" evidence="7">
    <location>
        <begin position="562"/>
        <end position="600"/>
    </location>
</feature>
<comment type="caution">
    <text evidence="10">The sequence shown here is derived from an EMBL/GenBank/DDBJ whole genome shotgun (WGS) entry which is preliminary data.</text>
</comment>
<accession>A0ABQ8F8Y7</accession>
<feature type="compositionally biased region" description="Polar residues" evidence="7">
    <location>
        <begin position="569"/>
        <end position="580"/>
    </location>
</feature>
<keyword evidence="6" id="KW-0539">Nucleus</keyword>
<keyword evidence="3" id="KW-0805">Transcription regulation</keyword>
<organism evidence="10 11">
    <name type="scientific">Batrachochytrium salamandrivorans</name>
    <dbReference type="NCBI Taxonomy" id="1357716"/>
    <lineage>
        <taxon>Eukaryota</taxon>
        <taxon>Fungi</taxon>
        <taxon>Fungi incertae sedis</taxon>
        <taxon>Chytridiomycota</taxon>
        <taxon>Chytridiomycota incertae sedis</taxon>
        <taxon>Chytridiomycetes</taxon>
        <taxon>Rhizophydiales</taxon>
        <taxon>Rhizophydiales incertae sedis</taxon>
        <taxon>Batrachochytrium</taxon>
    </lineage>
</organism>
<feature type="compositionally biased region" description="Low complexity" evidence="7">
    <location>
        <begin position="588"/>
        <end position="600"/>
    </location>
</feature>
<dbReference type="InterPro" id="IPR036358">
    <property type="entry name" value="BTD_sf"/>
</dbReference>
<dbReference type="EMBL" id="JAFCIX010000371">
    <property type="protein sequence ID" value="KAH6592779.1"/>
    <property type="molecule type" value="Genomic_DNA"/>
</dbReference>
<protein>
    <submittedName>
        <fullName evidence="10">Uncharacterized protein</fullName>
    </submittedName>
</protein>
<dbReference type="InterPro" id="IPR015350">
    <property type="entry name" value="Beta-trefoil_DNA-bd_dom"/>
</dbReference>
<dbReference type="Gene3D" id="2.60.40.1450">
    <property type="entry name" value="LAG1, DNA binding domain"/>
    <property type="match status" value="1"/>
</dbReference>
<dbReference type="InterPro" id="IPR008967">
    <property type="entry name" value="p53-like_TF_DNA-bd_sf"/>
</dbReference>
<feature type="region of interest" description="Disordered" evidence="7">
    <location>
        <begin position="423"/>
        <end position="448"/>
    </location>
</feature>
<dbReference type="Pfam" id="PF09270">
    <property type="entry name" value="BTD"/>
    <property type="match status" value="1"/>
</dbReference>
<evidence type="ECO:0000256" key="3">
    <source>
        <dbReference type="ARBA" id="ARBA00023015"/>
    </source>
</evidence>
<feature type="region of interest" description="Disordered" evidence="7">
    <location>
        <begin position="1159"/>
        <end position="1191"/>
    </location>
</feature>
<dbReference type="Proteomes" id="UP001648503">
    <property type="component" value="Unassembled WGS sequence"/>
</dbReference>
<evidence type="ECO:0000313" key="10">
    <source>
        <dbReference type="EMBL" id="KAH6592779.1"/>
    </source>
</evidence>
<comment type="similarity">
    <text evidence="2">Belongs to the Su(H) family.</text>
</comment>
<evidence type="ECO:0000256" key="2">
    <source>
        <dbReference type="ARBA" id="ARBA00009704"/>
    </source>
</evidence>
<feature type="compositionally biased region" description="Polar residues" evidence="7">
    <location>
        <begin position="1173"/>
        <end position="1185"/>
    </location>
</feature>
<comment type="subcellular location">
    <subcellularLocation>
        <location evidence="1">Nucleus</location>
    </subcellularLocation>
</comment>
<gene>
    <name evidence="10" type="ORF">BASA50_007830</name>
</gene>
<name>A0ABQ8F8Y7_9FUNG</name>
<dbReference type="SMART" id="SM01267">
    <property type="entry name" value="LAG1_DNAbind"/>
    <property type="match status" value="1"/>
</dbReference>
<dbReference type="SUPFAM" id="SSF110217">
    <property type="entry name" value="DNA-binding protein LAG-1 (CSL)"/>
    <property type="match status" value="1"/>
</dbReference>
<feature type="domain" description="RBP-J/Cbf11/Cbf12 DNA binding" evidence="8">
    <location>
        <begin position="493"/>
        <end position="732"/>
    </location>
</feature>
<feature type="region of interest" description="Disordered" evidence="7">
    <location>
        <begin position="1"/>
        <end position="26"/>
    </location>
</feature>